<reference evidence="6 7" key="1">
    <citation type="submission" date="2019-12" db="EMBL/GenBank/DDBJ databases">
        <title>Draft genome sequences Bradyrhizobium cajani AMBPC1010, Bradyrhizobium pachyrhizi AMBPC1040 and Bradyrhizobium yuanmingense ALSPC3051, three plant growth promoting strains isolated from nodules of Cajanus cajan L. in Dominican Republic.</title>
        <authorList>
            <person name="Flores-Felix J.D."/>
            <person name="Araujo J."/>
            <person name="Diaz-Alcantara C."/>
            <person name="Gonzalez-Andres F."/>
            <person name="Velazquez E."/>
        </authorList>
    </citation>
    <scope>NUCLEOTIDE SEQUENCE [LARGE SCALE GENOMIC DNA]</scope>
    <source>
        <strain evidence="6 7">1040</strain>
    </source>
</reference>
<dbReference type="EMBL" id="WQNF01000024">
    <property type="protein sequence ID" value="MVT68943.1"/>
    <property type="molecule type" value="Genomic_DNA"/>
</dbReference>
<keyword evidence="2" id="KW-0201">Cytochrome c-type biogenesis</keyword>
<dbReference type="InterPro" id="IPR036249">
    <property type="entry name" value="Thioredoxin-like_sf"/>
</dbReference>
<evidence type="ECO:0000256" key="1">
    <source>
        <dbReference type="ARBA" id="ARBA00004196"/>
    </source>
</evidence>
<name>A0A844SP66_9BRAD</name>
<dbReference type="PROSITE" id="PS51352">
    <property type="entry name" value="THIOREDOXIN_2"/>
    <property type="match status" value="1"/>
</dbReference>
<dbReference type="PANTHER" id="PTHR42852">
    <property type="entry name" value="THIOL:DISULFIDE INTERCHANGE PROTEIN DSBE"/>
    <property type="match status" value="1"/>
</dbReference>
<dbReference type="GO" id="GO:0015036">
    <property type="term" value="F:disulfide oxidoreductase activity"/>
    <property type="evidence" value="ECO:0007669"/>
    <property type="project" value="UniProtKB-ARBA"/>
</dbReference>
<evidence type="ECO:0000259" key="5">
    <source>
        <dbReference type="PROSITE" id="PS51352"/>
    </source>
</evidence>
<dbReference type="PANTHER" id="PTHR42852:SF6">
    <property type="entry name" value="THIOL:DISULFIDE INTERCHANGE PROTEIN DSBE"/>
    <property type="match status" value="1"/>
</dbReference>
<protein>
    <submittedName>
        <fullName evidence="6">Redoxin family protein</fullName>
    </submittedName>
</protein>
<dbReference type="InterPro" id="IPR050553">
    <property type="entry name" value="Thioredoxin_ResA/DsbE_sf"/>
</dbReference>
<dbReference type="InterPro" id="IPR013766">
    <property type="entry name" value="Thioredoxin_domain"/>
</dbReference>
<proteinExistence type="predicted"/>
<evidence type="ECO:0000313" key="6">
    <source>
        <dbReference type="EMBL" id="MVT68943.1"/>
    </source>
</evidence>
<comment type="subcellular location">
    <subcellularLocation>
        <location evidence="1">Cell envelope</location>
    </subcellularLocation>
</comment>
<comment type="caution">
    <text evidence="6">The sequence shown here is derived from an EMBL/GenBank/DDBJ whole genome shotgun (WGS) entry which is preliminary data.</text>
</comment>
<evidence type="ECO:0000256" key="4">
    <source>
        <dbReference type="ARBA" id="ARBA00023284"/>
    </source>
</evidence>
<dbReference type="InterPro" id="IPR017937">
    <property type="entry name" value="Thioredoxin_CS"/>
</dbReference>
<dbReference type="PROSITE" id="PS00194">
    <property type="entry name" value="THIOREDOXIN_1"/>
    <property type="match status" value="1"/>
</dbReference>
<evidence type="ECO:0000313" key="7">
    <source>
        <dbReference type="Proteomes" id="UP000436468"/>
    </source>
</evidence>
<keyword evidence="4" id="KW-0676">Redox-active center</keyword>
<dbReference type="GO" id="GO:0017004">
    <property type="term" value="P:cytochrome complex assembly"/>
    <property type="evidence" value="ECO:0007669"/>
    <property type="project" value="UniProtKB-KW"/>
</dbReference>
<dbReference type="CDD" id="cd02966">
    <property type="entry name" value="TlpA_like_family"/>
    <property type="match status" value="1"/>
</dbReference>
<accession>A0A844SP66</accession>
<organism evidence="6 7">
    <name type="scientific">Bradyrhizobium pachyrhizi</name>
    <dbReference type="NCBI Taxonomy" id="280333"/>
    <lineage>
        <taxon>Bacteria</taxon>
        <taxon>Pseudomonadati</taxon>
        <taxon>Pseudomonadota</taxon>
        <taxon>Alphaproteobacteria</taxon>
        <taxon>Hyphomicrobiales</taxon>
        <taxon>Nitrobacteraceae</taxon>
        <taxon>Bradyrhizobium</taxon>
    </lineage>
</organism>
<gene>
    <name evidence="6" type="ORF">GPL21_28030</name>
</gene>
<keyword evidence="7" id="KW-1185">Reference proteome</keyword>
<evidence type="ECO:0000256" key="2">
    <source>
        <dbReference type="ARBA" id="ARBA00022748"/>
    </source>
</evidence>
<dbReference type="AlphaFoldDB" id="A0A844SP66"/>
<dbReference type="GO" id="GO:0016209">
    <property type="term" value="F:antioxidant activity"/>
    <property type="evidence" value="ECO:0007669"/>
    <property type="project" value="InterPro"/>
</dbReference>
<sequence>MTIKPSGELVMTSAHAPSRRAVVAAMIGAGASLAMPTGAVRAASGPPQFGTIRHQFTQVEGARPVPPVAIPALAGGALDLTAFKGRMVLVNFWATWCAACRTELPMLDRLAASGRSDLVVVAVSTDRNRASVAPYVKQLKLRHLAIGFDPGGLVSRVDAAEVDTPFALYGMPISFLIGITGQVEGYMTGEADWLSAEASGLFDYYAGVR</sequence>
<evidence type="ECO:0000256" key="3">
    <source>
        <dbReference type="ARBA" id="ARBA00023157"/>
    </source>
</evidence>
<dbReference type="GO" id="GO:0030313">
    <property type="term" value="C:cell envelope"/>
    <property type="evidence" value="ECO:0007669"/>
    <property type="project" value="UniProtKB-SubCell"/>
</dbReference>
<dbReference type="SUPFAM" id="SSF52833">
    <property type="entry name" value="Thioredoxin-like"/>
    <property type="match status" value="1"/>
</dbReference>
<dbReference type="Pfam" id="PF00578">
    <property type="entry name" value="AhpC-TSA"/>
    <property type="match status" value="1"/>
</dbReference>
<dbReference type="InterPro" id="IPR000866">
    <property type="entry name" value="AhpC/TSA"/>
</dbReference>
<keyword evidence="3" id="KW-1015">Disulfide bond</keyword>
<dbReference type="Proteomes" id="UP000436468">
    <property type="component" value="Unassembled WGS sequence"/>
</dbReference>
<feature type="domain" description="Thioredoxin" evidence="5">
    <location>
        <begin position="59"/>
        <end position="207"/>
    </location>
</feature>
<dbReference type="Gene3D" id="3.40.30.10">
    <property type="entry name" value="Glutaredoxin"/>
    <property type="match status" value="1"/>
</dbReference>